<feature type="transmembrane region" description="Helical" evidence="4">
    <location>
        <begin position="121"/>
        <end position="144"/>
    </location>
</feature>
<evidence type="ECO:0000256" key="4">
    <source>
        <dbReference type="SAM" id="Phobius"/>
    </source>
</evidence>
<evidence type="ECO:0000256" key="2">
    <source>
        <dbReference type="ARBA" id="ARBA00023125"/>
    </source>
</evidence>
<proteinExistence type="predicted"/>
<dbReference type="Pfam" id="PF00196">
    <property type="entry name" value="GerE"/>
    <property type="match status" value="1"/>
</dbReference>
<dbReference type="GO" id="GO:0006355">
    <property type="term" value="P:regulation of DNA-templated transcription"/>
    <property type="evidence" value="ECO:0007669"/>
    <property type="project" value="InterPro"/>
</dbReference>
<feature type="transmembrane region" description="Helical" evidence="4">
    <location>
        <begin position="156"/>
        <end position="177"/>
    </location>
</feature>
<keyword evidence="4" id="KW-0472">Membrane</keyword>
<keyword evidence="2" id="KW-0238">DNA-binding</keyword>
<dbReference type="PROSITE" id="PS00622">
    <property type="entry name" value="HTH_LUXR_1"/>
    <property type="match status" value="1"/>
</dbReference>
<dbReference type="PRINTS" id="PR00038">
    <property type="entry name" value="HTHLUXR"/>
</dbReference>
<dbReference type="PROSITE" id="PS50043">
    <property type="entry name" value="HTH_LUXR_2"/>
    <property type="match status" value="1"/>
</dbReference>
<protein>
    <submittedName>
        <fullName evidence="6">Regulatory protein, luxR family</fullName>
    </submittedName>
</protein>
<feature type="domain" description="HTH luxR-type" evidence="5">
    <location>
        <begin position="222"/>
        <end position="285"/>
    </location>
</feature>
<name>A0A285MCX6_9FLAO</name>
<dbReference type="SUPFAM" id="SSF46894">
    <property type="entry name" value="C-terminal effector domain of the bipartite response regulators"/>
    <property type="match status" value="1"/>
</dbReference>
<dbReference type="PANTHER" id="PTHR44688:SF16">
    <property type="entry name" value="DNA-BINDING TRANSCRIPTIONAL ACTIVATOR DEVR_DOSR"/>
    <property type="match status" value="1"/>
</dbReference>
<dbReference type="AlphaFoldDB" id="A0A285MCX6"/>
<feature type="transmembrane region" description="Helical" evidence="4">
    <location>
        <begin position="29"/>
        <end position="47"/>
    </location>
</feature>
<evidence type="ECO:0000259" key="5">
    <source>
        <dbReference type="PROSITE" id="PS50043"/>
    </source>
</evidence>
<sequence>MILLVIAYTLLSISIFLGILCLKKNIETWETIALMFSLLLLIISSTAETAEKVIRDNPNPNEPTDVFILLAMVLVGLATPLNVMAERRHNLSSFWKKVLYSIAAILFVATIIGFFTNTLDYLQYAASLFLGVSVIASMVLIRVTKPQKRLQHIEKLERIFALIFLLVVPLSLFINFINSEVGQTLKVGFTLPLVFILISANKIWDDLQRLSILKSNVSPNEQHFKNFFLTEREKEIAKLLTKGKTYKQISEELFISLPTVKTHTSNMYKKLKVKNKHELIVMLMN</sequence>
<gene>
    <name evidence="6" type="ORF">SAMN06265377_0213</name>
</gene>
<dbReference type="PANTHER" id="PTHR44688">
    <property type="entry name" value="DNA-BINDING TRANSCRIPTIONAL ACTIVATOR DEVR_DOSR"/>
    <property type="match status" value="1"/>
</dbReference>
<keyword evidence="4" id="KW-1133">Transmembrane helix</keyword>
<keyword evidence="1" id="KW-0805">Transcription regulation</keyword>
<evidence type="ECO:0000256" key="1">
    <source>
        <dbReference type="ARBA" id="ARBA00023015"/>
    </source>
</evidence>
<keyword evidence="3" id="KW-0804">Transcription</keyword>
<evidence type="ECO:0000256" key="3">
    <source>
        <dbReference type="ARBA" id="ARBA00023163"/>
    </source>
</evidence>
<keyword evidence="7" id="KW-1185">Reference proteome</keyword>
<evidence type="ECO:0000313" key="7">
    <source>
        <dbReference type="Proteomes" id="UP000219048"/>
    </source>
</evidence>
<keyword evidence="4" id="KW-0812">Transmembrane</keyword>
<dbReference type="CDD" id="cd06170">
    <property type="entry name" value="LuxR_C_like"/>
    <property type="match status" value="1"/>
</dbReference>
<dbReference type="GO" id="GO:0003677">
    <property type="term" value="F:DNA binding"/>
    <property type="evidence" value="ECO:0007669"/>
    <property type="project" value="UniProtKB-KW"/>
</dbReference>
<accession>A0A285MCX6</accession>
<dbReference type="InterPro" id="IPR000792">
    <property type="entry name" value="Tscrpt_reg_LuxR_C"/>
</dbReference>
<dbReference type="EMBL" id="OBEH01000001">
    <property type="protein sequence ID" value="SNY94553.1"/>
    <property type="molecule type" value="Genomic_DNA"/>
</dbReference>
<feature type="transmembrane region" description="Helical" evidence="4">
    <location>
        <begin position="6"/>
        <end position="22"/>
    </location>
</feature>
<evidence type="ECO:0000313" key="6">
    <source>
        <dbReference type="EMBL" id="SNY94553.1"/>
    </source>
</evidence>
<dbReference type="SMART" id="SM00421">
    <property type="entry name" value="HTH_LUXR"/>
    <property type="match status" value="1"/>
</dbReference>
<dbReference type="InterPro" id="IPR036388">
    <property type="entry name" value="WH-like_DNA-bd_sf"/>
</dbReference>
<organism evidence="6 7">
    <name type="scientific">Flagellimonas pacifica</name>
    <dbReference type="NCBI Taxonomy" id="1247520"/>
    <lineage>
        <taxon>Bacteria</taxon>
        <taxon>Pseudomonadati</taxon>
        <taxon>Bacteroidota</taxon>
        <taxon>Flavobacteriia</taxon>
        <taxon>Flavobacteriales</taxon>
        <taxon>Flavobacteriaceae</taxon>
        <taxon>Flagellimonas</taxon>
    </lineage>
</organism>
<dbReference type="Gene3D" id="1.10.10.10">
    <property type="entry name" value="Winged helix-like DNA-binding domain superfamily/Winged helix DNA-binding domain"/>
    <property type="match status" value="1"/>
</dbReference>
<feature type="transmembrane region" description="Helical" evidence="4">
    <location>
        <begin position="67"/>
        <end position="85"/>
    </location>
</feature>
<dbReference type="InterPro" id="IPR016032">
    <property type="entry name" value="Sig_transdc_resp-reg_C-effctor"/>
</dbReference>
<feature type="transmembrane region" description="Helical" evidence="4">
    <location>
        <begin position="183"/>
        <end position="204"/>
    </location>
</feature>
<feature type="transmembrane region" description="Helical" evidence="4">
    <location>
        <begin position="97"/>
        <end position="115"/>
    </location>
</feature>
<dbReference type="Proteomes" id="UP000219048">
    <property type="component" value="Unassembled WGS sequence"/>
</dbReference>
<reference evidence="7" key="1">
    <citation type="submission" date="2017-09" db="EMBL/GenBank/DDBJ databases">
        <authorList>
            <person name="Varghese N."/>
            <person name="Submissions S."/>
        </authorList>
    </citation>
    <scope>NUCLEOTIDE SEQUENCE [LARGE SCALE GENOMIC DNA]</scope>
    <source>
        <strain evidence="7">DSM 25885</strain>
    </source>
</reference>